<evidence type="ECO:0000256" key="3">
    <source>
        <dbReference type="ARBA" id="ARBA00022840"/>
    </source>
</evidence>
<organism evidence="7 8">
    <name type="scientific">Leeuwenhoekiella aequorea</name>
    <dbReference type="NCBI Taxonomy" id="283736"/>
    <lineage>
        <taxon>Bacteria</taxon>
        <taxon>Pseudomonadati</taxon>
        <taxon>Bacteroidota</taxon>
        <taxon>Flavobacteriia</taxon>
        <taxon>Flavobacteriales</taxon>
        <taxon>Flavobacteriaceae</taxon>
        <taxon>Leeuwenhoekiella</taxon>
    </lineage>
</organism>
<feature type="domain" description="ABC transporter" evidence="6">
    <location>
        <begin position="318"/>
        <end position="536"/>
    </location>
</feature>
<comment type="similarity">
    <text evidence="4">Belongs to the ABC transporter superfamily. ABCF family. YbiT subfamily.</text>
</comment>
<dbReference type="GO" id="GO:0016887">
    <property type="term" value="F:ATP hydrolysis activity"/>
    <property type="evidence" value="ECO:0007669"/>
    <property type="project" value="InterPro"/>
</dbReference>
<dbReference type="GO" id="GO:0005524">
    <property type="term" value="F:ATP binding"/>
    <property type="evidence" value="ECO:0007669"/>
    <property type="project" value="UniProtKB-KW"/>
</dbReference>
<evidence type="ECO:0000256" key="1">
    <source>
        <dbReference type="ARBA" id="ARBA00022737"/>
    </source>
</evidence>
<reference evidence="7 8" key="1">
    <citation type="submission" date="2018-07" db="EMBL/GenBank/DDBJ databases">
        <title>Leeuwenhoekiella genomics.</title>
        <authorList>
            <person name="Tahon G."/>
            <person name="Willems A."/>
        </authorList>
    </citation>
    <scope>NUCLEOTIDE SEQUENCE [LARGE SCALE GENOMIC DNA]</scope>
    <source>
        <strain evidence="7 8">LMG 22550</strain>
    </source>
</reference>
<protein>
    <recommendedName>
        <fullName evidence="5">Probable ATP-binding protein YbiT</fullName>
    </recommendedName>
</protein>
<accession>A0A4Q0P716</accession>
<dbReference type="Gene3D" id="3.40.50.300">
    <property type="entry name" value="P-loop containing nucleotide triphosphate hydrolases"/>
    <property type="match status" value="2"/>
</dbReference>
<evidence type="ECO:0000256" key="5">
    <source>
        <dbReference type="ARBA" id="ARBA00074044"/>
    </source>
</evidence>
<dbReference type="SMART" id="SM00382">
    <property type="entry name" value="AAA"/>
    <property type="match status" value="1"/>
</dbReference>
<gene>
    <name evidence="7" type="ORF">DSM00_1578</name>
</gene>
<dbReference type="CDD" id="cd03221">
    <property type="entry name" value="ABCF_EF-3"/>
    <property type="match status" value="2"/>
</dbReference>
<dbReference type="SUPFAM" id="SSF52540">
    <property type="entry name" value="P-loop containing nucleoside triphosphate hydrolases"/>
    <property type="match status" value="2"/>
</dbReference>
<dbReference type="PROSITE" id="PS50893">
    <property type="entry name" value="ABC_TRANSPORTER_2"/>
    <property type="match status" value="2"/>
</dbReference>
<dbReference type="Pfam" id="PF12848">
    <property type="entry name" value="ABC_tran_Xtn"/>
    <property type="match status" value="1"/>
</dbReference>
<dbReference type="InterPro" id="IPR051309">
    <property type="entry name" value="ABCF_ATPase"/>
</dbReference>
<evidence type="ECO:0000259" key="6">
    <source>
        <dbReference type="PROSITE" id="PS50893"/>
    </source>
</evidence>
<feature type="domain" description="ABC transporter" evidence="6">
    <location>
        <begin position="2"/>
        <end position="250"/>
    </location>
</feature>
<name>A0A4Q0P716_9FLAO</name>
<dbReference type="FunFam" id="3.40.50.300:FF:000070">
    <property type="entry name" value="Putative ABC transporter ATP-binding component"/>
    <property type="match status" value="1"/>
</dbReference>
<dbReference type="OrthoDB" id="1521973at2"/>
<keyword evidence="2" id="KW-0547">Nucleotide-binding</keyword>
<dbReference type="InterPro" id="IPR003439">
    <property type="entry name" value="ABC_transporter-like_ATP-bd"/>
</dbReference>
<sequence>MLSVSNLSVQFGKRVLFDEVNISFTQGNCYGIIGANGAGKSTFLKIISGKDDATSGNVHLEPGKRMSVLEQDHYAFDEYTVLDTVLQGNNPLYKIKTEMDALYADYSDENADRIGELQVKFEEMNGWNADSDAAALLSNLGISEEHHYNLVKDLDSKQKVRTLLAQALFGNPDVLIMDEPTNDLDYETINWLENFLANYENCVIVVSHDRHFLDSVCTHISDIDFGKISHFSGNYTFWYESSQLAARQRAQQNKKSEEKKKELEEFIRRFSANVAKSKQATSRKKMIEKLNVNDIRPSSRRYPAIIFEREREAGDQILNIEKLASSIDGEILFKNVNLNLAKGDKLIVYSKDSRATTAFYEILNGKQKPLEGKFEWGVTTNQSYLPVDNQEFFENDLTLVDWLRQYAKTEQEREEVHIRGFLGKMIFSGEEALKTSNVLSGGEKVRCMLSRMMMQRANVLMFDEPTNHLDLESITAINNSLKNFKGTILLTTSDHEFAQTVGNRILELTPNGAIDRYLSFDDYMNDPKIKEQRQQMYTVEA</sequence>
<evidence type="ECO:0000313" key="8">
    <source>
        <dbReference type="Proteomes" id="UP000289238"/>
    </source>
</evidence>
<dbReference type="PANTHER" id="PTHR42855:SF2">
    <property type="entry name" value="DRUG RESISTANCE ABC TRANSPORTER,ATP-BINDING PROTEIN"/>
    <property type="match status" value="1"/>
</dbReference>
<dbReference type="InterPro" id="IPR032781">
    <property type="entry name" value="ABC_tran_Xtn"/>
</dbReference>
<comment type="caution">
    <text evidence="7">The sequence shown here is derived from an EMBL/GenBank/DDBJ whole genome shotgun (WGS) entry which is preliminary data.</text>
</comment>
<keyword evidence="1" id="KW-0677">Repeat</keyword>
<evidence type="ECO:0000313" key="7">
    <source>
        <dbReference type="EMBL" id="RXG22483.1"/>
    </source>
</evidence>
<dbReference type="AlphaFoldDB" id="A0A4Q0P716"/>
<evidence type="ECO:0000256" key="2">
    <source>
        <dbReference type="ARBA" id="ARBA00022741"/>
    </source>
</evidence>
<dbReference type="InterPro" id="IPR003593">
    <property type="entry name" value="AAA+_ATPase"/>
</dbReference>
<dbReference type="Proteomes" id="UP000289238">
    <property type="component" value="Unassembled WGS sequence"/>
</dbReference>
<dbReference type="FunFam" id="3.40.50.300:FF:000011">
    <property type="entry name" value="Putative ABC transporter ATP-binding component"/>
    <property type="match status" value="1"/>
</dbReference>
<dbReference type="PANTHER" id="PTHR42855">
    <property type="entry name" value="ABC TRANSPORTER ATP-BINDING SUBUNIT"/>
    <property type="match status" value="1"/>
</dbReference>
<keyword evidence="3" id="KW-0067">ATP-binding</keyword>
<dbReference type="RefSeq" id="WP_128757479.1">
    <property type="nucleotide sequence ID" value="NZ_QOVM01000003.1"/>
</dbReference>
<dbReference type="InterPro" id="IPR027417">
    <property type="entry name" value="P-loop_NTPase"/>
</dbReference>
<evidence type="ECO:0000256" key="4">
    <source>
        <dbReference type="ARBA" id="ARBA00061551"/>
    </source>
</evidence>
<proteinExistence type="inferred from homology"/>
<dbReference type="EMBL" id="QOVM01000003">
    <property type="protein sequence ID" value="RXG22483.1"/>
    <property type="molecule type" value="Genomic_DNA"/>
</dbReference>
<dbReference type="Pfam" id="PF00005">
    <property type="entry name" value="ABC_tran"/>
    <property type="match status" value="2"/>
</dbReference>
<keyword evidence="8" id="KW-1185">Reference proteome</keyword>